<evidence type="ECO:0000256" key="3">
    <source>
        <dbReference type="ARBA" id="ARBA00023052"/>
    </source>
</evidence>
<dbReference type="AlphaFoldDB" id="A0A498RBF1"/>
<dbReference type="EMBL" id="UPPP01000085">
    <property type="protein sequence ID" value="VBB08227.1"/>
    <property type="molecule type" value="Genomic_DNA"/>
</dbReference>
<evidence type="ECO:0000256" key="1">
    <source>
        <dbReference type="ARBA" id="ARBA00001964"/>
    </source>
</evidence>
<keyword evidence="3" id="KW-0786">Thiamine pyrophosphate</keyword>
<organism evidence="5 6">
    <name type="scientific">Lucifera butyrica</name>
    <dbReference type="NCBI Taxonomy" id="1351585"/>
    <lineage>
        <taxon>Bacteria</taxon>
        <taxon>Bacillati</taxon>
        <taxon>Bacillota</taxon>
        <taxon>Negativicutes</taxon>
        <taxon>Veillonellales</taxon>
        <taxon>Veillonellaceae</taxon>
        <taxon>Lucifera</taxon>
    </lineage>
</organism>
<feature type="domain" description="Transketolase N-terminal" evidence="4">
    <location>
        <begin position="17"/>
        <end position="275"/>
    </location>
</feature>
<gene>
    <name evidence="5" type="ORF">LUCI_3496</name>
</gene>
<protein>
    <recommendedName>
        <fullName evidence="4">Transketolase N-terminal domain-containing protein</fullName>
    </recommendedName>
</protein>
<dbReference type="InterPro" id="IPR005474">
    <property type="entry name" value="Transketolase_N"/>
</dbReference>
<dbReference type="Proteomes" id="UP000277811">
    <property type="component" value="Unassembled WGS sequence"/>
</dbReference>
<evidence type="ECO:0000256" key="2">
    <source>
        <dbReference type="ARBA" id="ARBA00007131"/>
    </source>
</evidence>
<dbReference type="PANTHER" id="PTHR47514:SF1">
    <property type="entry name" value="TRANSKETOLASE N-TERMINAL SECTION-RELATED"/>
    <property type="match status" value="1"/>
</dbReference>
<dbReference type="RefSeq" id="WP_122629144.1">
    <property type="nucleotide sequence ID" value="NZ_UPPP01000085.1"/>
</dbReference>
<dbReference type="InterPro" id="IPR029061">
    <property type="entry name" value="THDP-binding"/>
</dbReference>
<reference evidence="5 6" key="1">
    <citation type="submission" date="2018-06" db="EMBL/GenBank/DDBJ databases">
        <authorList>
            <person name="Strepis N."/>
        </authorList>
    </citation>
    <scope>NUCLEOTIDE SEQUENCE [LARGE SCALE GENOMIC DNA]</scope>
    <source>
        <strain evidence="5">LUCI</strain>
    </source>
</reference>
<proteinExistence type="inferred from homology"/>
<dbReference type="Gene3D" id="3.40.50.970">
    <property type="match status" value="1"/>
</dbReference>
<dbReference type="Pfam" id="PF00456">
    <property type="entry name" value="Transketolase_N"/>
    <property type="match status" value="1"/>
</dbReference>
<evidence type="ECO:0000259" key="4">
    <source>
        <dbReference type="Pfam" id="PF00456"/>
    </source>
</evidence>
<accession>A0A498RBF1</accession>
<evidence type="ECO:0000313" key="6">
    <source>
        <dbReference type="Proteomes" id="UP000277811"/>
    </source>
</evidence>
<sequence>MLTREKELELSLLALNIRRETIKAMGNLGFGHIGGAMSVADTIAVLYGGAMKYDPQNPRWEERDWLVCSKGHAGPAIYAALALKGFFPLADLLTLNKPGTHFPSHCDRNLTTGIDMTTGSLGQGSSLAVGVALGHKLDGKASYTYLILGDGELQEGQVWEAVLLAAQHKLDHLITFIDNNKQQLDGYTKDINDVGDVKAKFAAFNWYAQEVDGADVAAIQAAVDRAKQNSGRPSVIVLDTRKGQGCSFAENQVFNHHMTISPEQMQAALDKLAADEERLVKA</sequence>
<evidence type="ECO:0000313" key="5">
    <source>
        <dbReference type="EMBL" id="VBB08227.1"/>
    </source>
</evidence>
<keyword evidence="6" id="KW-1185">Reference proteome</keyword>
<comment type="cofactor">
    <cofactor evidence="1">
        <name>thiamine diphosphate</name>
        <dbReference type="ChEBI" id="CHEBI:58937"/>
    </cofactor>
</comment>
<comment type="similarity">
    <text evidence="2">Belongs to the transketolase family.</text>
</comment>
<dbReference type="OrthoDB" id="8732661at2"/>
<dbReference type="PANTHER" id="PTHR47514">
    <property type="entry name" value="TRANSKETOLASE N-TERMINAL SECTION-RELATED"/>
    <property type="match status" value="1"/>
</dbReference>
<dbReference type="SUPFAM" id="SSF52518">
    <property type="entry name" value="Thiamin diphosphate-binding fold (THDP-binding)"/>
    <property type="match status" value="1"/>
</dbReference>
<name>A0A498RBF1_9FIRM</name>
<dbReference type="CDD" id="cd02012">
    <property type="entry name" value="TPP_TK"/>
    <property type="match status" value="1"/>
</dbReference>